<dbReference type="AlphaFoldDB" id="A0AAE9E7W2"/>
<keyword evidence="13" id="KW-1185">Reference proteome</keyword>
<dbReference type="Pfam" id="PF02219">
    <property type="entry name" value="MTHFR"/>
    <property type="match status" value="1"/>
</dbReference>
<dbReference type="CDD" id="cd00537">
    <property type="entry name" value="MTHFR"/>
    <property type="match status" value="1"/>
</dbReference>
<evidence type="ECO:0000256" key="8">
    <source>
        <dbReference type="ARBA" id="ARBA00047751"/>
    </source>
</evidence>
<dbReference type="SUPFAM" id="SSF51730">
    <property type="entry name" value="FAD-linked oxidoreductase"/>
    <property type="match status" value="1"/>
</dbReference>
<evidence type="ECO:0000256" key="1">
    <source>
        <dbReference type="ARBA" id="ARBA00001974"/>
    </source>
</evidence>
<protein>
    <recommendedName>
        <fullName evidence="7">methylenetetrahydrofolate reductase (NADPH)</fullName>
        <ecNumber evidence="7">1.5.1.53</ecNumber>
    </recommendedName>
</protein>
<feature type="region of interest" description="Disordered" evidence="10">
    <location>
        <begin position="245"/>
        <end position="270"/>
    </location>
</feature>
<feature type="compositionally biased region" description="Polar residues" evidence="10">
    <location>
        <begin position="245"/>
        <end position="265"/>
    </location>
</feature>
<evidence type="ECO:0000256" key="6">
    <source>
        <dbReference type="ARBA" id="ARBA00023002"/>
    </source>
</evidence>
<evidence type="ECO:0000256" key="10">
    <source>
        <dbReference type="SAM" id="MobiDB-lite"/>
    </source>
</evidence>
<dbReference type="NCBIfam" id="TIGR00677">
    <property type="entry name" value="fadh2_euk"/>
    <property type="match status" value="1"/>
</dbReference>
<dbReference type="InterPro" id="IPR053806">
    <property type="entry name" value="MTHFR_C"/>
</dbReference>
<evidence type="ECO:0000313" key="13">
    <source>
        <dbReference type="Proteomes" id="UP000829354"/>
    </source>
</evidence>
<dbReference type="PANTHER" id="PTHR45754:SF3">
    <property type="entry name" value="METHYLENETETRAHYDROFOLATE REDUCTASE (NADPH)"/>
    <property type="match status" value="1"/>
</dbReference>
<feature type="region of interest" description="Disordered" evidence="10">
    <location>
        <begin position="310"/>
        <end position="333"/>
    </location>
</feature>
<dbReference type="Gene3D" id="3.20.20.220">
    <property type="match status" value="1"/>
</dbReference>
<dbReference type="Proteomes" id="UP000829354">
    <property type="component" value="Chromosome II"/>
</dbReference>
<dbReference type="GO" id="GO:0106313">
    <property type="term" value="F:methylenetetrahydrofolate reductase (NADPH) activity"/>
    <property type="evidence" value="ECO:0007669"/>
    <property type="project" value="UniProtKB-EC"/>
</dbReference>
<comment type="pathway">
    <text evidence="2 9">One-carbon metabolism; tetrahydrofolate interconversion.</text>
</comment>
<dbReference type="PANTHER" id="PTHR45754">
    <property type="entry name" value="METHYLENETETRAHYDROFOLATE REDUCTASE"/>
    <property type="match status" value="1"/>
</dbReference>
<gene>
    <name evidence="12" type="ORF">L5515_013967</name>
</gene>
<feature type="compositionally biased region" description="Basic residues" evidence="10">
    <location>
        <begin position="320"/>
        <end position="329"/>
    </location>
</feature>
<keyword evidence="5" id="KW-0274">FAD</keyword>
<reference evidence="12 13" key="1">
    <citation type="submission" date="2022-04" db="EMBL/GenBank/DDBJ databases">
        <title>Chromosome-level reference genomes for two strains of Caenorhabditis briggsae: an improved platform for comparative genomics.</title>
        <authorList>
            <person name="Stevens L."/>
            <person name="Andersen E."/>
        </authorList>
    </citation>
    <scope>NUCLEOTIDE SEQUENCE [LARGE SCALE GENOMIC DNA]</scope>
    <source>
        <strain evidence="12">VX34</strain>
        <tissue evidence="12">Whole-organism</tissue>
    </source>
</reference>
<evidence type="ECO:0000256" key="7">
    <source>
        <dbReference type="ARBA" id="ARBA00034530"/>
    </source>
</evidence>
<evidence type="ECO:0000256" key="2">
    <source>
        <dbReference type="ARBA" id="ARBA00004777"/>
    </source>
</evidence>
<evidence type="ECO:0000256" key="4">
    <source>
        <dbReference type="ARBA" id="ARBA00022630"/>
    </source>
</evidence>
<comment type="catalytic activity">
    <reaction evidence="8">
        <text>(6S)-5-methyl-5,6,7,8-tetrahydrofolate + NADP(+) = (6R)-5,10-methylene-5,6,7,8-tetrahydrofolate + NADPH + H(+)</text>
        <dbReference type="Rhea" id="RHEA:19817"/>
        <dbReference type="ChEBI" id="CHEBI:15378"/>
        <dbReference type="ChEBI" id="CHEBI:15636"/>
        <dbReference type="ChEBI" id="CHEBI:18608"/>
        <dbReference type="ChEBI" id="CHEBI:57783"/>
        <dbReference type="ChEBI" id="CHEBI:58349"/>
        <dbReference type="EC" id="1.5.1.53"/>
    </reaction>
    <physiologicalReaction direction="right-to-left" evidence="8">
        <dbReference type="Rhea" id="RHEA:19819"/>
    </physiologicalReaction>
</comment>
<keyword evidence="4" id="KW-0285">Flavoprotein</keyword>
<sequence>MASSGTPTPFMGSGIKQDLHLLFNKFSSTESKSIRAFAEIFRETRFDTIFHYRVNPAEHLEFSEYLLQNAALYFESKNEIGVPRTLEDRLFGIYLCYALYNVQPIDHICQIPITGTQFEELLKLQKELVSRKLLQPVAAIKNLLLKKAFRLTIFQSTYDPVTHKKYLYEEDVLNYSRKPIEPFARVAALKNQKLFGEIVLMHNVYTKAKHDLGLTDIQLVEKVDPTLELQKSLERLQKELEAVQNGTALPTTSNTQAETTAGTSRSELRTKAYSAGLKHTRQRRYLDPNMQENFKHLTFGQIAQQCLDEEPGPSTEIPNRHLKNKKKRRASVEPIEQMDEHDLAEQVLREEYASRVKPESDGEEEQMLGMKIGKLGTSGVAKIRAPKRKNGKLITVKSEHVADDRTDMTASQISASFKSPEKKKANVRKEVKPPRISDEWANKLHVWHGQVEATDKQLKKLTSQIKLEESQPRSNQWTYTTAIENRDTIKKIDSLSTMPYCGIDSGDENAVVTEKPVFETSKSWSLKNYELLHERIERLIEEKTPFFSLEFFPPRFVNGVPNFLERVERLSEGGSVFVDMTWHMGSDPANIDKVTSSSSIAASMLDYCGVDTMLHMTCVQYNKADTLKHLEQAKAMGLRSILALRGDLPPGTELEDTNQFRALDMIRWIREEYGDYFSIGCAGYPLGHPQAPSYKADLQYLKAKCDAGANFVITQLFFEPETFEKFVADCREIGITKPIIPGIMPIMGYESIKRIAKLSQLEIPEHILEDLEPIKHDDDAVQKYGTERCIEMCRRLLDNGSAPSIHLYTMNREGSIREILKALGLWKLEGDRVFPWKNRSQHPIRCLESVRPIYWSFRPRSYITRTRDWDQFPNGRWGNSSSPAFGDVSSYYLSNLTTLRNGDDRLSMFGENIESIEDVKRVFINYITQTPNVSGKKVTVLPWTEAETGVQPETSLISEQLVWCNENGILTVNSQPSVNGAPSTDPLVGWGKPGGYCYQKAYLECFMTAELSEKLIDIIEREYPVRVNYHAIDKDSSFDKTNSEETTPIAVTWGVFPGSEIAQPTVVDPLSFRAWRDEAYQMWMAQWGDFYPKESKSYGVIKSIHDTFRLVTLVDNDFQKPSVLFDVLQKALEQLYQ</sequence>
<evidence type="ECO:0000313" key="12">
    <source>
        <dbReference type="EMBL" id="UMM17401.1"/>
    </source>
</evidence>
<organism evidence="12 13">
    <name type="scientific">Caenorhabditis briggsae</name>
    <dbReference type="NCBI Taxonomy" id="6238"/>
    <lineage>
        <taxon>Eukaryota</taxon>
        <taxon>Metazoa</taxon>
        <taxon>Ecdysozoa</taxon>
        <taxon>Nematoda</taxon>
        <taxon>Chromadorea</taxon>
        <taxon>Rhabditida</taxon>
        <taxon>Rhabditina</taxon>
        <taxon>Rhabditomorpha</taxon>
        <taxon>Rhabditoidea</taxon>
        <taxon>Rhabditidae</taxon>
        <taxon>Peloderinae</taxon>
        <taxon>Caenorhabditis</taxon>
    </lineage>
</organism>
<accession>A0AAE9E7W2</accession>
<feature type="domain" description="MTHFR SAM-binding regulatory" evidence="11">
    <location>
        <begin position="832"/>
        <end position="1134"/>
    </location>
</feature>
<keyword evidence="6" id="KW-0560">Oxidoreductase</keyword>
<dbReference type="FunFam" id="3.20.20.220:FF:000018">
    <property type="entry name" value="Methylenetetrahydrofolate reductase"/>
    <property type="match status" value="1"/>
</dbReference>
<dbReference type="Pfam" id="PF09808">
    <property type="entry name" value="SNAPC1"/>
    <property type="match status" value="1"/>
</dbReference>
<dbReference type="InterPro" id="IPR004621">
    <property type="entry name" value="Fadh2_euk"/>
</dbReference>
<evidence type="ECO:0000256" key="3">
    <source>
        <dbReference type="ARBA" id="ARBA00006743"/>
    </source>
</evidence>
<name>A0AAE9E7W2_CAEBR</name>
<dbReference type="Pfam" id="PF21895">
    <property type="entry name" value="MTHFR_C"/>
    <property type="match status" value="1"/>
</dbReference>
<evidence type="ECO:0000256" key="9">
    <source>
        <dbReference type="RuleBase" id="RU004254"/>
    </source>
</evidence>
<dbReference type="InterPro" id="IPR019188">
    <property type="entry name" value="SNAPC1"/>
</dbReference>
<dbReference type="InterPro" id="IPR029041">
    <property type="entry name" value="FAD-linked_oxidoreductase-like"/>
</dbReference>
<dbReference type="EMBL" id="CP092621">
    <property type="protein sequence ID" value="UMM17401.1"/>
    <property type="molecule type" value="Genomic_DNA"/>
</dbReference>
<dbReference type="EC" id="1.5.1.53" evidence="7"/>
<proteinExistence type="inferred from homology"/>
<evidence type="ECO:0000256" key="5">
    <source>
        <dbReference type="ARBA" id="ARBA00022827"/>
    </source>
</evidence>
<dbReference type="InterPro" id="IPR003171">
    <property type="entry name" value="Mehydrof_redctse-like"/>
</dbReference>
<evidence type="ECO:0000259" key="11">
    <source>
        <dbReference type="Pfam" id="PF21895"/>
    </source>
</evidence>
<dbReference type="GO" id="GO:0006555">
    <property type="term" value="P:methionine metabolic process"/>
    <property type="evidence" value="ECO:0007669"/>
    <property type="project" value="InterPro"/>
</dbReference>
<comment type="similarity">
    <text evidence="3">Belongs to the methylenetetrahydrofolate reductase family.</text>
</comment>
<comment type="cofactor">
    <cofactor evidence="1">
        <name>FAD</name>
        <dbReference type="ChEBI" id="CHEBI:57692"/>
    </cofactor>
</comment>